<sequence length="202" mass="22989">MIYLRKKVKLAFIVHDDSSRKATFNKRKKGLLKKMRELSIFSGVPVGVVICGKNESKPEVRLPSSVSVHKDQESFILQRIAMGKEQLKKQREDNREREIAHAMLDISMSDLNDLEVVIGPMMSQVCQMQETLSEEGPKEVKAMKLGRSFFLVRFHVDNHLLLNYRKGLINRLGSIESKLAQTKMTMVAVMYGPKIESLASLV</sequence>
<evidence type="ECO:0000256" key="2">
    <source>
        <dbReference type="ARBA" id="ARBA00023015"/>
    </source>
</evidence>
<keyword evidence="3" id="KW-0238">DNA-binding</keyword>
<evidence type="ECO:0000313" key="8">
    <source>
        <dbReference type="Proteomes" id="UP000233551"/>
    </source>
</evidence>
<dbReference type="Gene3D" id="3.40.1810.10">
    <property type="entry name" value="Transcription factor, MADS-box"/>
    <property type="match status" value="1"/>
</dbReference>
<comment type="subcellular location">
    <subcellularLocation>
        <location evidence="1">Nucleus</location>
    </subcellularLocation>
</comment>
<dbReference type="GO" id="GO:0046983">
    <property type="term" value="F:protein dimerization activity"/>
    <property type="evidence" value="ECO:0007669"/>
    <property type="project" value="InterPro"/>
</dbReference>
<protein>
    <recommendedName>
        <fullName evidence="6">MADS-box domain-containing protein</fullName>
    </recommendedName>
</protein>
<evidence type="ECO:0000259" key="6">
    <source>
        <dbReference type="PROSITE" id="PS50066"/>
    </source>
</evidence>
<evidence type="ECO:0000313" key="7">
    <source>
        <dbReference type="EMBL" id="PKI48165.1"/>
    </source>
</evidence>
<dbReference type="InterPro" id="IPR036879">
    <property type="entry name" value="TF_MADSbox_sf"/>
</dbReference>
<dbReference type="STRING" id="22663.A0A2I0IVZ6"/>
<feature type="domain" description="MADS-box" evidence="6">
    <location>
        <begin position="14"/>
        <end position="50"/>
    </location>
</feature>
<accession>A0A2I0IVZ6</accession>
<name>A0A2I0IVZ6_PUNGR</name>
<proteinExistence type="predicted"/>
<dbReference type="PROSITE" id="PS50066">
    <property type="entry name" value="MADS_BOX_2"/>
    <property type="match status" value="1"/>
</dbReference>
<dbReference type="SUPFAM" id="SSF55455">
    <property type="entry name" value="SRF-like"/>
    <property type="match status" value="1"/>
</dbReference>
<dbReference type="SMART" id="SM00432">
    <property type="entry name" value="MADS"/>
    <property type="match status" value="1"/>
</dbReference>
<keyword evidence="8" id="KW-1185">Reference proteome</keyword>
<keyword evidence="4" id="KW-0804">Transcription</keyword>
<dbReference type="GO" id="GO:0000981">
    <property type="term" value="F:DNA-binding transcription factor activity, RNA polymerase II-specific"/>
    <property type="evidence" value="ECO:0007669"/>
    <property type="project" value="TreeGrafter"/>
</dbReference>
<comment type="caution">
    <text evidence="7">The sequence shown here is derived from an EMBL/GenBank/DDBJ whole genome shotgun (WGS) entry which is preliminary data.</text>
</comment>
<dbReference type="EMBL" id="PGOL01002430">
    <property type="protein sequence ID" value="PKI48165.1"/>
    <property type="molecule type" value="Genomic_DNA"/>
</dbReference>
<dbReference type="GO" id="GO:0005634">
    <property type="term" value="C:nucleus"/>
    <property type="evidence" value="ECO:0007669"/>
    <property type="project" value="UniProtKB-SubCell"/>
</dbReference>
<reference evidence="7 8" key="1">
    <citation type="submission" date="2017-11" db="EMBL/GenBank/DDBJ databases">
        <title>De-novo sequencing of pomegranate (Punica granatum L.) genome.</title>
        <authorList>
            <person name="Akparov Z."/>
            <person name="Amiraslanov A."/>
            <person name="Hajiyeva S."/>
            <person name="Abbasov M."/>
            <person name="Kaur K."/>
            <person name="Hamwieh A."/>
            <person name="Solovyev V."/>
            <person name="Salamov A."/>
            <person name="Braich B."/>
            <person name="Kosarev P."/>
            <person name="Mahmoud A."/>
            <person name="Hajiyev E."/>
            <person name="Babayeva S."/>
            <person name="Izzatullayeva V."/>
            <person name="Mammadov A."/>
            <person name="Mammadov A."/>
            <person name="Sharifova S."/>
            <person name="Ojaghi J."/>
            <person name="Eynullazada K."/>
            <person name="Bayramov B."/>
            <person name="Abdulazimova A."/>
            <person name="Shahmuradov I."/>
        </authorList>
    </citation>
    <scope>NUCLEOTIDE SEQUENCE [LARGE SCALE GENOMIC DNA]</scope>
    <source>
        <strain evidence="8">cv. AG2017</strain>
        <tissue evidence="7">Leaf</tissue>
    </source>
</reference>
<dbReference type="PANTHER" id="PTHR11945:SF387">
    <property type="entry name" value="AGAMOUS-LIKE MADS-BOX PROTEIN AGL80"/>
    <property type="match status" value="1"/>
</dbReference>
<keyword evidence="2" id="KW-0805">Transcription regulation</keyword>
<keyword evidence="5" id="KW-0539">Nucleus</keyword>
<dbReference type="Pfam" id="PF00319">
    <property type="entry name" value="SRF-TF"/>
    <property type="match status" value="1"/>
</dbReference>
<evidence type="ECO:0000256" key="3">
    <source>
        <dbReference type="ARBA" id="ARBA00023125"/>
    </source>
</evidence>
<dbReference type="AlphaFoldDB" id="A0A2I0IVZ6"/>
<dbReference type="GO" id="GO:0000978">
    <property type="term" value="F:RNA polymerase II cis-regulatory region sequence-specific DNA binding"/>
    <property type="evidence" value="ECO:0007669"/>
    <property type="project" value="TreeGrafter"/>
</dbReference>
<evidence type="ECO:0000256" key="5">
    <source>
        <dbReference type="ARBA" id="ARBA00023242"/>
    </source>
</evidence>
<dbReference type="InterPro" id="IPR002100">
    <property type="entry name" value="TF_MADSbox"/>
</dbReference>
<evidence type="ECO:0000256" key="1">
    <source>
        <dbReference type="ARBA" id="ARBA00004123"/>
    </source>
</evidence>
<evidence type="ECO:0000256" key="4">
    <source>
        <dbReference type="ARBA" id="ARBA00023163"/>
    </source>
</evidence>
<gene>
    <name evidence="7" type="ORF">CRG98_031430</name>
</gene>
<dbReference type="PANTHER" id="PTHR11945">
    <property type="entry name" value="MADS BOX PROTEIN"/>
    <property type="match status" value="1"/>
</dbReference>
<dbReference type="Proteomes" id="UP000233551">
    <property type="component" value="Unassembled WGS sequence"/>
</dbReference>
<organism evidence="7 8">
    <name type="scientific">Punica granatum</name>
    <name type="common">Pomegranate</name>
    <dbReference type="NCBI Taxonomy" id="22663"/>
    <lineage>
        <taxon>Eukaryota</taxon>
        <taxon>Viridiplantae</taxon>
        <taxon>Streptophyta</taxon>
        <taxon>Embryophyta</taxon>
        <taxon>Tracheophyta</taxon>
        <taxon>Spermatophyta</taxon>
        <taxon>Magnoliopsida</taxon>
        <taxon>eudicotyledons</taxon>
        <taxon>Gunneridae</taxon>
        <taxon>Pentapetalae</taxon>
        <taxon>rosids</taxon>
        <taxon>malvids</taxon>
        <taxon>Myrtales</taxon>
        <taxon>Lythraceae</taxon>
        <taxon>Punica</taxon>
    </lineage>
</organism>